<proteinExistence type="predicted"/>
<accession>A0A815DMT4</accession>
<dbReference type="AlphaFoldDB" id="A0A815DMT4"/>
<dbReference type="Proteomes" id="UP000663829">
    <property type="component" value="Unassembled WGS sequence"/>
</dbReference>
<evidence type="ECO:0000313" key="6">
    <source>
        <dbReference type="Proteomes" id="UP000663829"/>
    </source>
</evidence>
<sequence length="180" mass="20521">MALDGTATPRLSGSALEQTMSTPLNNTTKFLENTPRIDSSIDFEQLLDENTRELLKFGFKKIAKKNDYIHIAEMGDAFRHAGQNPTADTINNMIEKAKNFKRPNENEENPAEPDDKLYASDFLNIVHEYWQPIEEDKEQLQEAFDILDPDKKNLMKLLMAPVELPKKKLAKTAGKTKKKV</sequence>
<dbReference type="Proteomes" id="UP000681722">
    <property type="component" value="Unassembled WGS sequence"/>
</dbReference>
<evidence type="ECO:0000256" key="1">
    <source>
        <dbReference type="SAM" id="MobiDB-lite"/>
    </source>
</evidence>
<organism evidence="3 6">
    <name type="scientific">Didymodactylos carnosus</name>
    <dbReference type="NCBI Taxonomy" id="1234261"/>
    <lineage>
        <taxon>Eukaryota</taxon>
        <taxon>Metazoa</taxon>
        <taxon>Spiralia</taxon>
        <taxon>Gnathifera</taxon>
        <taxon>Rotifera</taxon>
        <taxon>Eurotatoria</taxon>
        <taxon>Bdelloidea</taxon>
        <taxon>Philodinida</taxon>
        <taxon>Philodinidae</taxon>
        <taxon>Didymodactylos</taxon>
    </lineage>
</organism>
<name>A0A815DMT4_9BILA</name>
<gene>
    <name evidence="3" type="ORF">GPM918_LOCUS28467</name>
    <name evidence="2" type="ORF">OVA965_LOCUS28482</name>
    <name evidence="5" type="ORF">SRO942_LOCUS28970</name>
    <name evidence="4" type="ORF">TMI583_LOCUS29236</name>
</gene>
<dbReference type="Proteomes" id="UP000682733">
    <property type="component" value="Unassembled WGS sequence"/>
</dbReference>
<comment type="caution">
    <text evidence="3">The sequence shown here is derived from an EMBL/GenBank/DDBJ whole genome shotgun (WGS) entry which is preliminary data.</text>
</comment>
<evidence type="ECO:0000313" key="3">
    <source>
        <dbReference type="EMBL" id="CAF1299917.1"/>
    </source>
</evidence>
<reference evidence="3" key="1">
    <citation type="submission" date="2021-02" db="EMBL/GenBank/DDBJ databases">
        <authorList>
            <person name="Nowell W R."/>
        </authorList>
    </citation>
    <scope>NUCLEOTIDE SEQUENCE</scope>
</reference>
<dbReference type="InterPro" id="IPR011992">
    <property type="entry name" value="EF-hand-dom_pair"/>
</dbReference>
<dbReference type="EMBL" id="CAJNOK010019466">
    <property type="protein sequence ID" value="CAF1299910.1"/>
    <property type="molecule type" value="Genomic_DNA"/>
</dbReference>
<dbReference type="EMBL" id="CAJOBA010041042">
    <property type="protein sequence ID" value="CAF4105938.1"/>
    <property type="molecule type" value="Genomic_DNA"/>
</dbReference>
<dbReference type="EMBL" id="CAJOBC010036939">
    <property type="protein sequence ID" value="CAF4121933.1"/>
    <property type="molecule type" value="Genomic_DNA"/>
</dbReference>
<dbReference type="Proteomes" id="UP000677228">
    <property type="component" value="Unassembled WGS sequence"/>
</dbReference>
<feature type="region of interest" description="Disordered" evidence="1">
    <location>
        <begin position="1"/>
        <end position="30"/>
    </location>
</feature>
<dbReference type="EMBL" id="CAJNOQ010012435">
    <property type="protein sequence ID" value="CAF1299917.1"/>
    <property type="molecule type" value="Genomic_DNA"/>
</dbReference>
<evidence type="ECO:0000313" key="2">
    <source>
        <dbReference type="EMBL" id="CAF1299910.1"/>
    </source>
</evidence>
<dbReference type="Gene3D" id="1.10.238.10">
    <property type="entry name" value="EF-hand"/>
    <property type="match status" value="1"/>
</dbReference>
<keyword evidence="6" id="KW-1185">Reference proteome</keyword>
<evidence type="ECO:0000313" key="4">
    <source>
        <dbReference type="EMBL" id="CAF4105938.1"/>
    </source>
</evidence>
<feature type="compositionally biased region" description="Polar residues" evidence="1">
    <location>
        <begin position="9"/>
        <end position="30"/>
    </location>
</feature>
<protein>
    <submittedName>
        <fullName evidence="3">Uncharacterized protein</fullName>
    </submittedName>
</protein>
<dbReference type="SUPFAM" id="SSF47473">
    <property type="entry name" value="EF-hand"/>
    <property type="match status" value="1"/>
</dbReference>
<evidence type="ECO:0000313" key="5">
    <source>
        <dbReference type="EMBL" id="CAF4121933.1"/>
    </source>
</evidence>